<reference evidence="2 3" key="1">
    <citation type="submission" date="2022-06" db="EMBL/GenBank/DDBJ databases">
        <title>Halogeometricum sp. a new haloarchaeum isolate from saline soil.</title>
        <authorList>
            <person name="Strakova D."/>
            <person name="Galisteo C."/>
            <person name="Sanchez-Porro C."/>
            <person name="Ventosa A."/>
        </authorList>
    </citation>
    <scope>NUCLEOTIDE SEQUENCE [LARGE SCALE GENOMIC DNA]</scope>
    <source>
        <strain evidence="3">S3BR25-2</strain>
    </source>
</reference>
<proteinExistence type="predicted"/>
<sequence length="235" mass="26415">MNKEQIGQPSTAIDSGASLNELMERLDELEKKVDHNRSDQERRISQLAQRVTGIEEGLGIHGYDGRRTKKYDEWWGDEEQDIESRIASLEALLTTGVGIEVEVELSQMERILCGLEERPSPGTSKSRAVILAELMHDLSGTRTPTGHTLAMDNHSLKSLVSQREIEQPGSDLSKGDQLTPRQIARAMKKFADLWDGKAKHTKNDRGVNIVHIDTDDYNNAVWSQEELRANISDKN</sequence>
<accession>A0ABU2G6U7</accession>
<dbReference type="RefSeq" id="WP_310930525.1">
    <property type="nucleotide sequence ID" value="NZ_JAMQOQ010000006.1"/>
</dbReference>
<name>A0ABU2G6U7_9EURY</name>
<dbReference type="Proteomes" id="UP001254813">
    <property type="component" value="Unassembled WGS sequence"/>
</dbReference>
<evidence type="ECO:0000313" key="3">
    <source>
        <dbReference type="Proteomes" id="UP001254813"/>
    </source>
</evidence>
<evidence type="ECO:0000313" key="2">
    <source>
        <dbReference type="EMBL" id="MDS0296517.1"/>
    </source>
</evidence>
<keyword evidence="3" id="KW-1185">Reference proteome</keyword>
<evidence type="ECO:0008006" key="4">
    <source>
        <dbReference type="Google" id="ProtNLM"/>
    </source>
</evidence>
<protein>
    <recommendedName>
        <fullName evidence="4">DUF222 domain-containing protein</fullName>
    </recommendedName>
</protein>
<dbReference type="EMBL" id="JAMQOQ010000006">
    <property type="protein sequence ID" value="MDS0296517.1"/>
    <property type="molecule type" value="Genomic_DNA"/>
</dbReference>
<keyword evidence="1" id="KW-0175">Coiled coil</keyword>
<organism evidence="2 3">
    <name type="scientific">Halogeometricum luteum</name>
    <dbReference type="NCBI Taxonomy" id="2950537"/>
    <lineage>
        <taxon>Archaea</taxon>
        <taxon>Methanobacteriati</taxon>
        <taxon>Methanobacteriota</taxon>
        <taxon>Stenosarchaea group</taxon>
        <taxon>Halobacteria</taxon>
        <taxon>Halobacteriales</taxon>
        <taxon>Haloferacaceae</taxon>
        <taxon>Halogeometricum</taxon>
    </lineage>
</organism>
<evidence type="ECO:0000256" key="1">
    <source>
        <dbReference type="SAM" id="Coils"/>
    </source>
</evidence>
<comment type="caution">
    <text evidence="2">The sequence shown here is derived from an EMBL/GenBank/DDBJ whole genome shotgun (WGS) entry which is preliminary data.</text>
</comment>
<gene>
    <name evidence="2" type="ORF">NDI79_20295</name>
</gene>
<feature type="coiled-coil region" evidence="1">
    <location>
        <begin position="12"/>
        <end position="39"/>
    </location>
</feature>